<dbReference type="InterPro" id="IPR010617">
    <property type="entry name" value="TMEM175-like"/>
</dbReference>
<comment type="subcellular location">
    <subcellularLocation>
        <location evidence="1">Membrane</location>
        <topology evidence="1">Multi-pass membrane protein</topology>
    </subcellularLocation>
</comment>
<reference evidence="14 15" key="1">
    <citation type="submission" date="2019-11" db="EMBL/GenBank/DDBJ databases">
        <title>Type strains purchased from KCTC, JCM and DSMZ.</title>
        <authorList>
            <person name="Lu H."/>
        </authorList>
    </citation>
    <scope>NUCLEOTIDE SEQUENCE [LARGE SCALE GENOMIC DNA]</scope>
    <source>
        <strain evidence="14 15">JCM 31587</strain>
    </source>
</reference>
<comment type="caution">
    <text evidence="14">The sequence shown here is derived from an EMBL/GenBank/DDBJ whole genome shotgun (WGS) entry which is preliminary data.</text>
</comment>
<evidence type="ECO:0000256" key="10">
    <source>
        <dbReference type="ARBA" id="ARBA00023136"/>
    </source>
</evidence>
<dbReference type="GO" id="GO:0005267">
    <property type="term" value="F:potassium channel activity"/>
    <property type="evidence" value="ECO:0007669"/>
    <property type="project" value="UniProtKB-KW"/>
</dbReference>
<feature type="transmembrane region" description="Helical" evidence="13">
    <location>
        <begin position="162"/>
        <end position="185"/>
    </location>
</feature>
<evidence type="ECO:0000256" key="2">
    <source>
        <dbReference type="ARBA" id="ARBA00006920"/>
    </source>
</evidence>
<comment type="similarity">
    <text evidence="2">Belongs to the TMEM175 family.</text>
</comment>
<keyword evidence="9" id="KW-0406">Ion transport</keyword>
<evidence type="ECO:0000256" key="8">
    <source>
        <dbReference type="ARBA" id="ARBA00022989"/>
    </source>
</evidence>
<evidence type="ECO:0000256" key="1">
    <source>
        <dbReference type="ARBA" id="ARBA00004141"/>
    </source>
</evidence>
<gene>
    <name evidence="14" type="ORF">GM658_03305</name>
</gene>
<dbReference type="OrthoDB" id="7626281at2"/>
<evidence type="ECO:0000256" key="3">
    <source>
        <dbReference type="ARBA" id="ARBA00022448"/>
    </source>
</evidence>
<name>A0A6L6QCT8_9BURK</name>
<evidence type="ECO:0000256" key="12">
    <source>
        <dbReference type="ARBA" id="ARBA00034430"/>
    </source>
</evidence>
<dbReference type="GO" id="GO:0016020">
    <property type="term" value="C:membrane"/>
    <property type="evidence" value="ECO:0007669"/>
    <property type="project" value="UniProtKB-SubCell"/>
</dbReference>
<feature type="transmembrane region" description="Helical" evidence="13">
    <location>
        <begin position="97"/>
        <end position="117"/>
    </location>
</feature>
<keyword evidence="5 13" id="KW-0812">Transmembrane</keyword>
<keyword evidence="6" id="KW-0631">Potassium channel</keyword>
<evidence type="ECO:0000256" key="4">
    <source>
        <dbReference type="ARBA" id="ARBA00022538"/>
    </source>
</evidence>
<keyword evidence="4" id="KW-0633">Potassium transport</keyword>
<accession>A0A6L6QCT8</accession>
<evidence type="ECO:0000313" key="14">
    <source>
        <dbReference type="EMBL" id="MTW09617.1"/>
    </source>
</evidence>
<evidence type="ECO:0000256" key="5">
    <source>
        <dbReference type="ARBA" id="ARBA00022692"/>
    </source>
</evidence>
<feature type="transmembrane region" description="Helical" evidence="13">
    <location>
        <begin position="63"/>
        <end position="82"/>
    </location>
</feature>
<keyword evidence="8 13" id="KW-1133">Transmembrane helix</keyword>
<evidence type="ECO:0000256" key="13">
    <source>
        <dbReference type="SAM" id="Phobius"/>
    </source>
</evidence>
<dbReference type="PANTHER" id="PTHR31462:SF5">
    <property type="entry name" value="ENDOSOMAL_LYSOSOMAL PROTON CHANNEL TMEM175"/>
    <property type="match status" value="1"/>
</dbReference>
<protein>
    <submittedName>
        <fullName evidence="14">DUF1211 domain-containing protein</fullName>
    </submittedName>
</protein>
<dbReference type="RefSeq" id="WP_155452597.1">
    <property type="nucleotide sequence ID" value="NZ_WNKX01000002.1"/>
</dbReference>
<evidence type="ECO:0000256" key="11">
    <source>
        <dbReference type="ARBA" id="ARBA00023303"/>
    </source>
</evidence>
<dbReference type="EMBL" id="WNKX01000002">
    <property type="protein sequence ID" value="MTW09617.1"/>
    <property type="molecule type" value="Genomic_DNA"/>
</dbReference>
<dbReference type="PANTHER" id="PTHR31462">
    <property type="entry name" value="ENDOSOMAL/LYSOSOMAL POTASSIUM CHANNEL TMEM175"/>
    <property type="match status" value="1"/>
</dbReference>
<evidence type="ECO:0000313" key="15">
    <source>
        <dbReference type="Proteomes" id="UP000472320"/>
    </source>
</evidence>
<feature type="transmembrane region" description="Helical" evidence="13">
    <location>
        <begin position="129"/>
        <end position="150"/>
    </location>
</feature>
<dbReference type="GO" id="GO:0015252">
    <property type="term" value="F:proton channel activity"/>
    <property type="evidence" value="ECO:0007669"/>
    <property type="project" value="InterPro"/>
</dbReference>
<dbReference type="AlphaFoldDB" id="A0A6L6QCT8"/>
<keyword evidence="3" id="KW-0813">Transport</keyword>
<proteinExistence type="inferred from homology"/>
<keyword evidence="11" id="KW-0407">Ion channel</keyword>
<sequence length="214" mass="23317">MTDTATAPAAAAAAPQLSKHRIEALVDGIFAVAMTLLVIELRLPEHANAHSNAELLGVLQELAPTFISWVLSFGVLALYWTANHRLYSYVRHVDTPLLWYTILLLAGASLLPFASAVNSRYLSQLAQVVYASVMCLMSIGSLLVATRIYRHPELCAHPMDKATYIAACTRTCIMIVIAIATVVVAGHVVGIANSAFMLLFFARPISNLLTRRLR</sequence>
<evidence type="ECO:0000256" key="9">
    <source>
        <dbReference type="ARBA" id="ARBA00023065"/>
    </source>
</evidence>
<keyword evidence="7" id="KW-0630">Potassium</keyword>
<comment type="catalytic activity">
    <reaction evidence="12">
        <text>K(+)(in) = K(+)(out)</text>
        <dbReference type="Rhea" id="RHEA:29463"/>
        <dbReference type="ChEBI" id="CHEBI:29103"/>
    </reaction>
</comment>
<keyword evidence="10 13" id="KW-0472">Membrane</keyword>
<organism evidence="14 15">
    <name type="scientific">Massilia eburnea</name>
    <dbReference type="NCBI Taxonomy" id="1776165"/>
    <lineage>
        <taxon>Bacteria</taxon>
        <taxon>Pseudomonadati</taxon>
        <taxon>Pseudomonadota</taxon>
        <taxon>Betaproteobacteria</taxon>
        <taxon>Burkholderiales</taxon>
        <taxon>Oxalobacteraceae</taxon>
        <taxon>Telluria group</taxon>
        <taxon>Massilia</taxon>
    </lineage>
</organism>
<feature type="transmembrane region" description="Helical" evidence="13">
    <location>
        <begin position="191"/>
        <end position="210"/>
    </location>
</feature>
<evidence type="ECO:0000256" key="7">
    <source>
        <dbReference type="ARBA" id="ARBA00022958"/>
    </source>
</evidence>
<evidence type="ECO:0000256" key="6">
    <source>
        <dbReference type="ARBA" id="ARBA00022826"/>
    </source>
</evidence>
<keyword evidence="15" id="KW-1185">Reference proteome</keyword>
<feature type="transmembrane region" description="Helical" evidence="13">
    <location>
        <begin position="24"/>
        <end position="43"/>
    </location>
</feature>
<dbReference type="Pfam" id="PF06736">
    <property type="entry name" value="TMEM175"/>
    <property type="match status" value="1"/>
</dbReference>
<dbReference type="Proteomes" id="UP000472320">
    <property type="component" value="Unassembled WGS sequence"/>
</dbReference>